<evidence type="ECO:0000256" key="2">
    <source>
        <dbReference type="ARBA" id="ARBA00022692"/>
    </source>
</evidence>
<gene>
    <name evidence="8" type="ORF">MBHS_01422</name>
</gene>
<dbReference type="RefSeq" id="WP_103919478.1">
    <property type="nucleotide sequence ID" value="NZ_FMSV02000361.1"/>
</dbReference>
<feature type="transmembrane region" description="Helical" evidence="5">
    <location>
        <begin position="290"/>
        <end position="314"/>
    </location>
</feature>
<evidence type="ECO:0000256" key="3">
    <source>
        <dbReference type="ARBA" id="ARBA00022989"/>
    </source>
</evidence>
<dbReference type="Gene3D" id="3.90.550.10">
    <property type="entry name" value="Spore Coat Polysaccharide Biosynthesis Protein SpsA, Chain A"/>
    <property type="match status" value="1"/>
</dbReference>
<feature type="domain" description="Glycosyltransferase 2-like" evidence="6">
    <location>
        <begin position="6"/>
        <end position="151"/>
    </location>
</feature>
<accession>A0A1H6F5W9</accession>
<keyword evidence="4 5" id="KW-0472">Membrane</keyword>
<feature type="transmembrane region" description="Helical" evidence="5">
    <location>
        <begin position="261"/>
        <end position="283"/>
    </location>
</feature>
<dbReference type="Pfam" id="PF00535">
    <property type="entry name" value="Glycos_transf_2"/>
    <property type="match status" value="1"/>
</dbReference>
<dbReference type="InterPro" id="IPR007267">
    <property type="entry name" value="GtrA_DPMS_TM"/>
</dbReference>
<keyword evidence="2 5" id="KW-0812">Transmembrane</keyword>
<evidence type="ECO:0000313" key="8">
    <source>
        <dbReference type="EMBL" id="SEH05567.1"/>
    </source>
</evidence>
<keyword evidence="3 5" id="KW-1133">Transmembrane helix</keyword>
<dbReference type="CDD" id="cd04179">
    <property type="entry name" value="DPM_DPG-synthase_like"/>
    <property type="match status" value="1"/>
</dbReference>
<dbReference type="InterPro" id="IPR001173">
    <property type="entry name" value="Glyco_trans_2-like"/>
</dbReference>
<dbReference type="GO" id="GO:0016740">
    <property type="term" value="F:transferase activity"/>
    <property type="evidence" value="ECO:0007669"/>
    <property type="project" value="UniProtKB-KW"/>
</dbReference>
<dbReference type="OrthoDB" id="9808633at2"/>
<dbReference type="EMBL" id="FMSV02000361">
    <property type="protein sequence ID" value="SEH05567.1"/>
    <property type="molecule type" value="Genomic_DNA"/>
</dbReference>
<evidence type="ECO:0000256" key="4">
    <source>
        <dbReference type="ARBA" id="ARBA00023136"/>
    </source>
</evidence>
<feature type="transmembrane region" description="Helical" evidence="5">
    <location>
        <begin position="231"/>
        <end position="255"/>
    </location>
</feature>
<reference evidence="8 9" key="1">
    <citation type="submission" date="2016-10" db="EMBL/GenBank/DDBJ databases">
        <authorList>
            <person name="de Groot N.N."/>
        </authorList>
    </citation>
    <scope>NUCLEOTIDE SEQUENCE [LARGE SCALE GENOMIC DNA]</scope>
    <source>
        <strain evidence="8">MBHS1</strain>
    </source>
</reference>
<dbReference type="InterPro" id="IPR029044">
    <property type="entry name" value="Nucleotide-diphossugar_trans"/>
</dbReference>
<evidence type="ECO:0000259" key="7">
    <source>
        <dbReference type="Pfam" id="PF04138"/>
    </source>
</evidence>
<dbReference type="GO" id="GO:0000271">
    <property type="term" value="P:polysaccharide biosynthetic process"/>
    <property type="evidence" value="ECO:0007669"/>
    <property type="project" value="InterPro"/>
</dbReference>
<dbReference type="GO" id="GO:0006487">
    <property type="term" value="P:protein N-linked glycosylation"/>
    <property type="evidence" value="ECO:0007669"/>
    <property type="project" value="TreeGrafter"/>
</dbReference>
<dbReference type="PANTHER" id="PTHR10859:SF114">
    <property type="entry name" value="DOLICHOL-PHOSPHATE MANNOSYLTRANSFERASE"/>
    <property type="match status" value="1"/>
</dbReference>
<sequence length="355" mass="40229">MSHVTLLIPAYKPTPELSLLIQELQDLDDSKLFKSIVIVDDGSGYDYRELFDELQLINNVTIVHHAINLGKGAALKTGFNHILLTDTNITSIITADADGQHLPKDILNVARHSLKKPQALTLGVRTFSKNVPLRSLFGNQVTRLVMRFFTGLNLSDTQTGLRAWPVALAKHALKITINGYDFETEALIRAKEFDDYFIDLQEVMITTVYTEGNKSSHFNPLLDSMRIYFVFIRYCSAGLLTALTDNLIFILTYAWSGNVLYSQILSRSVGALVSFILGFHLVFRSNSNKLWALLKFISLVILFGFISYGLIQFLNQTWNIYIIFSKLLAELILFIASFAIQRDFIFNRIMKANNK</sequence>
<dbReference type="PANTHER" id="PTHR10859">
    <property type="entry name" value="GLYCOSYL TRANSFERASE"/>
    <property type="match status" value="1"/>
</dbReference>
<keyword evidence="8" id="KW-0808">Transferase</keyword>
<evidence type="ECO:0000313" key="9">
    <source>
        <dbReference type="Proteomes" id="UP000236724"/>
    </source>
</evidence>
<evidence type="ECO:0000256" key="1">
    <source>
        <dbReference type="ARBA" id="ARBA00004141"/>
    </source>
</evidence>
<keyword evidence="9" id="KW-1185">Reference proteome</keyword>
<dbReference type="Proteomes" id="UP000236724">
    <property type="component" value="Unassembled WGS sequence"/>
</dbReference>
<protein>
    <submittedName>
        <fullName evidence="8">N-glycosyltransferase</fullName>
    </submittedName>
</protein>
<feature type="domain" description="GtrA/DPMS transmembrane" evidence="7">
    <location>
        <begin position="233"/>
        <end position="346"/>
    </location>
</feature>
<proteinExistence type="predicted"/>
<dbReference type="GO" id="GO:0016020">
    <property type="term" value="C:membrane"/>
    <property type="evidence" value="ECO:0007669"/>
    <property type="project" value="UniProtKB-SubCell"/>
</dbReference>
<organism evidence="8 9">
    <name type="scientific">Candidatus Venteria ishoeyi</name>
    <dbReference type="NCBI Taxonomy" id="1899563"/>
    <lineage>
        <taxon>Bacteria</taxon>
        <taxon>Pseudomonadati</taxon>
        <taxon>Pseudomonadota</taxon>
        <taxon>Gammaproteobacteria</taxon>
        <taxon>Thiotrichales</taxon>
        <taxon>Thiotrichaceae</taxon>
        <taxon>Venteria</taxon>
    </lineage>
</organism>
<dbReference type="Pfam" id="PF04138">
    <property type="entry name" value="GtrA_DPMS_TM"/>
    <property type="match status" value="1"/>
</dbReference>
<comment type="subcellular location">
    <subcellularLocation>
        <location evidence="1">Membrane</location>
        <topology evidence="1">Multi-pass membrane protein</topology>
    </subcellularLocation>
</comment>
<dbReference type="SUPFAM" id="SSF53448">
    <property type="entry name" value="Nucleotide-diphospho-sugar transferases"/>
    <property type="match status" value="1"/>
</dbReference>
<dbReference type="AlphaFoldDB" id="A0A1H6F5W9"/>
<name>A0A1H6F5W9_9GAMM</name>
<evidence type="ECO:0000256" key="5">
    <source>
        <dbReference type="SAM" id="Phobius"/>
    </source>
</evidence>
<evidence type="ECO:0000259" key="6">
    <source>
        <dbReference type="Pfam" id="PF00535"/>
    </source>
</evidence>
<feature type="transmembrane region" description="Helical" evidence="5">
    <location>
        <begin position="320"/>
        <end position="340"/>
    </location>
</feature>